<dbReference type="AlphaFoldDB" id="A0AAD4S0Q2"/>
<comment type="caution">
    <text evidence="1">The sequence shown here is derived from an EMBL/GenBank/DDBJ whole genome shotgun (WGS) entry which is preliminary data.</text>
</comment>
<dbReference type="Proteomes" id="UP001202328">
    <property type="component" value="Unassembled WGS sequence"/>
</dbReference>
<reference evidence="1" key="1">
    <citation type="submission" date="2022-04" db="EMBL/GenBank/DDBJ databases">
        <title>A functionally conserved STORR gene fusion in Papaver species that diverged 16.8 million years ago.</title>
        <authorList>
            <person name="Catania T."/>
        </authorList>
    </citation>
    <scope>NUCLEOTIDE SEQUENCE</scope>
    <source>
        <strain evidence="1">S-188037</strain>
    </source>
</reference>
<gene>
    <name evidence="1" type="ORF">MKW98_012871</name>
</gene>
<accession>A0AAD4S0Q2</accession>
<keyword evidence="2" id="KW-1185">Reference proteome</keyword>
<evidence type="ECO:0000313" key="1">
    <source>
        <dbReference type="EMBL" id="KAI3850878.1"/>
    </source>
</evidence>
<sequence length="106" mass="11841">MKKIFLMLMKISTPMRVSISLDSVELKFPYIFRRVHADKNSVRSKSIMARTLGVIQGGGFLFHSTSSILVLGTICLGTDVFQLTRPEMASDSFGLLTHNYEGKNNV</sequence>
<dbReference type="EMBL" id="JAJJMB010015988">
    <property type="protein sequence ID" value="KAI3850878.1"/>
    <property type="molecule type" value="Genomic_DNA"/>
</dbReference>
<protein>
    <submittedName>
        <fullName evidence="1">Uncharacterized protein</fullName>
    </submittedName>
</protein>
<evidence type="ECO:0000313" key="2">
    <source>
        <dbReference type="Proteomes" id="UP001202328"/>
    </source>
</evidence>
<organism evidence="1 2">
    <name type="scientific">Papaver atlanticum</name>
    <dbReference type="NCBI Taxonomy" id="357466"/>
    <lineage>
        <taxon>Eukaryota</taxon>
        <taxon>Viridiplantae</taxon>
        <taxon>Streptophyta</taxon>
        <taxon>Embryophyta</taxon>
        <taxon>Tracheophyta</taxon>
        <taxon>Spermatophyta</taxon>
        <taxon>Magnoliopsida</taxon>
        <taxon>Ranunculales</taxon>
        <taxon>Papaveraceae</taxon>
        <taxon>Papaveroideae</taxon>
        <taxon>Papaver</taxon>
    </lineage>
</organism>
<proteinExistence type="predicted"/>
<name>A0AAD4S0Q2_9MAGN</name>